<dbReference type="EMBL" id="CAJFCV020000004">
    <property type="protein sequence ID" value="CAG9115837.1"/>
    <property type="molecule type" value="Genomic_DNA"/>
</dbReference>
<comment type="subcellular location">
    <subcellularLocation>
        <location evidence="1">Membrane</location>
    </subcellularLocation>
</comment>
<feature type="transmembrane region" description="Helical" evidence="5">
    <location>
        <begin position="212"/>
        <end position="232"/>
    </location>
</feature>
<sequence>MESDDISIHTIDCQLDSSRCECHTSYQFYEYQERFVLGVVAWGFIVFGIICNLMSVRIFTHRLMYSTCINWYLTVLSLTDSFVLMAAFFVLTLPRLGETFHFWAATKLSYNLVPICYGLMTLTQTASVWITVALSVHRFIGVCYPFQSMEWLSDGKVRRLILSILIFSVFFNLTRFFEVRVVNSCYRENIQSEIPVIAPTAMRMNPIYRSVFFGWAYTLVMFLIPFVILIIVNTRVLNSIRRQNRRHRRQSTTVAEIQMSKKAETKERQTTVMLFALVVVFLSCNTLALLSNIMENIGYDDSYLYASLVTYNNFFVIVNASSNVFIFMLFSEKYRLIMKTYMMNIHRRPSRTDSQLLTNGPIFV</sequence>
<feature type="transmembrane region" description="Helical" evidence="5">
    <location>
        <begin position="35"/>
        <end position="59"/>
    </location>
</feature>
<dbReference type="PRINTS" id="PR00237">
    <property type="entry name" value="GPCRRHODOPSN"/>
</dbReference>
<feature type="transmembrane region" description="Helical" evidence="5">
    <location>
        <begin position="71"/>
        <end position="92"/>
    </location>
</feature>
<dbReference type="SMART" id="SM01381">
    <property type="entry name" value="7TM_GPCR_Srsx"/>
    <property type="match status" value="1"/>
</dbReference>
<evidence type="ECO:0000313" key="7">
    <source>
        <dbReference type="EMBL" id="CAD5226413.1"/>
    </source>
</evidence>
<evidence type="ECO:0000256" key="5">
    <source>
        <dbReference type="SAM" id="Phobius"/>
    </source>
</evidence>
<evidence type="ECO:0000259" key="6">
    <source>
        <dbReference type="PROSITE" id="PS50262"/>
    </source>
</evidence>
<evidence type="ECO:0000256" key="2">
    <source>
        <dbReference type="ARBA" id="ARBA00022692"/>
    </source>
</evidence>
<dbReference type="InterPro" id="IPR000276">
    <property type="entry name" value="GPCR_Rhodpsn"/>
</dbReference>
<dbReference type="PROSITE" id="PS50262">
    <property type="entry name" value="G_PROTEIN_RECEP_F1_2"/>
    <property type="match status" value="1"/>
</dbReference>
<feature type="transmembrane region" description="Helical" evidence="5">
    <location>
        <begin position="112"/>
        <end position="136"/>
    </location>
</feature>
<reference evidence="11" key="1">
    <citation type="submission" date="2016-11" db="UniProtKB">
        <authorList>
            <consortium name="WormBaseParasite"/>
        </authorList>
    </citation>
    <scope>IDENTIFICATION</scope>
</reference>
<dbReference type="InterPro" id="IPR017452">
    <property type="entry name" value="GPCR_Rhodpsn_7TM"/>
</dbReference>
<proteinExistence type="predicted"/>
<evidence type="ECO:0000256" key="1">
    <source>
        <dbReference type="ARBA" id="ARBA00004370"/>
    </source>
</evidence>
<dbReference type="Proteomes" id="UP000659654">
    <property type="component" value="Unassembled WGS sequence"/>
</dbReference>
<dbReference type="InterPro" id="IPR052954">
    <property type="entry name" value="GPCR-Ligand_Int"/>
</dbReference>
<dbReference type="PANTHER" id="PTHR46641:SF1">
    <property type="entry name" value="G-PROTEIN COUPLED RECEPTORS FAMILY 1 PROFILE DOMAIN-CONTAINING PROTEIN"/>
    <property type="match status" value="1"/>
</dbReference>
<evidence type="ECO:0000256" key="4">
    <source>
        <dbReference type="ARBA" id="ARBA00023136"/>
    </source>
</evidence>
<dbReference type="GO" id="GO:0016020">
    <property type="term" value="C:membrane"/>
    <property type="evidence" value="ECO:0007669"/>
    <property type="project" value="UniProtKB-SubCell"/>
</dbReference>
<feature type="transmembrane region" description="Helical" evidence="5">
    <location>
        <begin position="271"/>
        <end position="291"/>
    </location>
</feature>
<organism evidence="9 11">
    <name type="scientific">Bursaphelenchus xylophilus</name>
    <name type="common">Pinewood nematode worm</name>
    <name type="synonym">Aphelenchoides xylophilus</name>
    <dbReference type="NCBI Taxonomy" id="6326"/>
    <lineage>
        <taxon>Eukaryota</taxon>
        <taxon>Metazoa</taxon>
        <taxon>Ecdysozoa</taxon>
        <taxon>Nematoda</taxon>
        <taxon>Chromadorea</taxon>
        <taxon>Rhabditida</taxon>
        <taxon>Tylenchina</taxon>
        <taxon>Tylenchomorpha</taxon>
        <taxon>Aphelenchoidea</taxon>
        <taxon>Aphelenchoididae</taxon>
        <taxon>Bursaphelenchus</taxon>
    </lineage>
</organism>
<dbReference type="OrthoDB" id="10011262at2759"/>
<dbReference type="PANTHER" id="PTHR46641">
    <property type="entry name" value="FMRFAMIDE RECEPTOR-RELATED"/>
    <property type="match status" value="1"/>
</dbReference>
<evidence type="ECO:0000256" key="3">
    <source>
        <dbReference type="ARBA" id="ARBA00022989"/>
    </source>
</evidence>
<keyword evidence="2 5" id="KW-0812">Transmembrane</keyword>
<dbReference type="GO" id="GO:0004930">
    <property type="term" value="F:G protein-coupled receptor activity"/>
    <property type="evidence" value="ECO:0007669"/>
    <property type="project" value="InterPro"/>
</dbReference>
<protein>
    <submittedName>
        <fullName evidence="7">(pine wood nematode) hypothetical protein</fullName>
    </submittedName>
    <submittedName>
        <fullName evidence="11">G_PROTEIN_RECEP_F1_2 domain-containing protein</fullName>
    </submittedName>
</protein>
<dbReference type="WBParaSite" id="BXY_0010900.1">
    <property type="protein sequence ID" value="BXY_0010900.1"/>
    <property type="gene ID" value="BXY_0010900"/>
</dbReference>
<dbReference type="Proteomes" id="UP000582659">
    <property type="component" value="Unassembled WGS sequence"/>
</dbReference>
<keyword evidence="3 5" id="KW-1133">Transmembrane helix</keyword>
<dbReference type="EMBL" id="CAJFDI010000004">
    <property type="protein sequence ID" value="CAD5226413.1"/>
    <property type="molecule type" value="Genomic_DNA"/>
</dbReference>
<evidence type="ECO:0000313" key="11">
    <source>
        <dbReference type="WBParaSite" id="BXY_0010900.1"/>
    </source>
</evidence>
<dbReference type="SUPFAM" id="SSF81321">
    <property type="entry name" value="Family A G protein-coupled receptor-like"/>
    <property type="match status" value="1"/>
</dbReference>
<name>A0A1I7RHD2_BURXY</name>
<keyword evidence="10" id="KW-1185">Reference proteome</keyword>
<evidence type="ECO:0000313" key="8">
    <source>
        <dbReference type="EMBL" id="CAG9115837.1"/>
    </source>
</evidence>
<feature type="transmembrane region" description="Helical" evidence="5">
    <location>
        <begin position="157"/>
        <end position="177"/>
    </location>
</feature>
<accession>A0A1I7RHD2</accession>
<dbReference type="Gene3D" id="1.20.1070.10">
    <property type="entry name" value="Rhodopsin 7-helix transmembrane proteins"/>
    <property type="match status" value="1"/>
</dbReference>
<dbReference type="Proteomes" id="UP000095284">
    <property type="component" value="Unplaced"/>
</dbReference>
<reference evidence="8" key="2">
    <citation type="submission" date="2020-08" db="EMBL/GenBank/DDBJ databases">
        <authorList>
            <person name="Kikuchi T."/>
        </authorList>
    </citation>
    <scope>NUCLEOTIDE SEQUENCE</scope>
    <source>
        <strain evidence="7">Ka4C1</strain>
    </source>
</reference>
<dbReference type="eggNOG" id="KOG3656">
    <property type="taxonomic scope" value="Eukaryota"/>
</dbReference>
<feature type="domain" description="G-protein coupled receptors family 1 profile" evidence="6">
    <location>
        <begin position="51"/>
        <end position="327"/>
    </location>
</feature>
<feature type="transmembrane region" description="Helical" evidence="5">
    <location>
        <begin position="311"/>
        <end position="330"/>
    </location>
</feature>
<evidence type="ECO:0000313" key="10">
    <source>
        <dbReference type="Proteomes" id="UP000659654"/>
    </source>
</evidence>
<evidence type="ECO:0000313" key="9">
    <source>
        <dbReference type="Proteomes" id="UP000095284"/>
    </source>
</evidence>
<keyword evidence="4 5" id="KW-0472">Membrane</keyword>
<dbReference type="CDD" id="cd14978">
    <property type="entry name" value="7tmA_FMRFamide_R-like"/>
    <property type="match status" value="1"/>
</dbReference>
<gene>
    <name evidence="7" type="ORF">BXYJ_LOCUS9032</name>
</gene>
<dbReference type="AlphaFoldDB" id="A0A1I7RHD2"/>
<dbReference type="Pfam" id="PF00001">
    <property type="entry name" value="7tm_1"/>
    <property type="match status" value="1"/>
</dbReference>